<dbReference type="InterPro" id="IPR003347">
    <property type="entry name" value="JmjC_dom"/>
</dbReference>
<evidence type="ECO:0000313" key="5">
    <source>
        <dbReference type="Proteomes" id="UP001189429"/>
    </source>
</evidence>
<evidence type="ECO:0000313" key="4">
    <source>
        <dbReference type="EMBL" id="CAK0911412.1"/>
    </source>
</evidence>
<feature type="region of interest" description="Disordered" evidence="1">
    <location>
        <begin position="618"/>
        <end position="644"/>
    </location>
</feature>
<dbReference type="SUPFAM" id="SSF51735">
    <property type="entry name" value="NAD(P)-binding Rossmann-fold domains"/>
    <property type="match status" value="1"/>
</dbReference>
<feature type="chain" id="PRO_5045986245" description="JmjC domain-containing protein" evidence="2">
    <location>
        <begin position="16"/>
        <end position="644"/>
    </location>
</feature>
<dbReference type="SUPFAM" id="SSF51197">
    <property type="entry name" value="Clavaminate synthase-like"/>
    <property type="match status" value="1"/>
</dbReference>
<dbReference type="Proteomes" id="UP001189429">
    <property type="component" value="Unassembled WGS sequence"/>
</dbReference>
<sequence>MDAAPGWPRGVLFLCPACVHIRFLGRLVTEALLAEGREVVSIDHDCGQDWPSNHDRLRHVCCDRFGERERFAELVRGLGHLDAVVDLCCAHEAFASDVLQALTTSGGDGTAAGGARLRAQHYVLVSSDAVYWALRVPDAAHAPDGLEEDVADEFAQAEYERHLARCRGNPLAASQLRHGGAMLGVERTFEEASRSMGFDRTTLRIPDVYGPFDDQGAFWDLVVAVQEGRPVPALLPAGRVRAAARCRPQEHRCSWAFALDVRDAVLATLRQRSKVRGATLHVAHEEAATLAELAGAVAEALGLPAHQVAFDHSREASLPSTDFGPLNTARARGLLAPWRPTPLREAVRQAVGWWTSGPEHRRRHAAARPLHAGTERCRSIVPRNTFEVRRSMAGAAGAAQLARRRPLLLADALPHLCGQGAVAFVEALLAQAGRRRVECELRSSDGRVRREVHELRHVAGNLLEGSTHSASRRLESWEALAGTQLADALANPLGPGLEELGSGQAGCPRALLLGGAGARGPMRRDPQAVRWDCLLLGRRSWRLLPPGCALCGQGDVSPMETFAAGPTAFVVQDDPAPATFEPEAAWECEQSPGEAVLVPAGWWAQSYDHERVLSVAGRFAAPPREEDETEGSDEDSDEQYENVD</sequence>
<keyword evidence="5" id="KW-1185">Reference proteome</keyword>
<feature type="signal peptide" evidence="2">
    <location>
        <begin position="1"/>
        <end position="15"/>
    </location>
</feature>
<reference evidence="4" key="1">
    <citation type="submission" date="2023-10" db="EMBL/GenBank/DDBJ databases">
        <authorList>
            <person name="Chen Y."/>
            <person name="Shah S."/>
            <person name="Dougan E. K."/>
            <person name="Thang M."/>
            <person name="Chan C."/>
        </authorList>
    </citation>
    <scope>NUCLEOTIDE SEQUENCE [LARGE SCALE GENOMIC DNA]</scope>
</reference>
<dbReference type="Gene3D" id="3.40.50.720">
    <property type="entry name" value="NAD(P)-binding Rossmann-like Domain"/>
    <property type="match status" value="1"/>
</dbReference>
<keyword evidence="2" id="KW-0732">Signal</keyword>
<dbReference type="Gene3D" id="2.60.120.650">
    <property type="entry name" value="Cupin"/>
    <property type="match status" value="1"/>
</dbReference>
<dbReference type="InterPro" id="IPR036291">
    <property type="entry name" value="NAD(P)-bd_dom_sf"/>
</dbReference>
<comment type="caution">
    <text evidence="4">The sequence shown here is derived from an EMBL/GenBank/DDBJ whole genome shotgun (WGS) entry which is preliminary data.</text>
</comment>
<accession>A0ABN9YF02</accession>
<evidence type="ECO:0000256" key="1">
    <source>
        <dbReference type="SAM" id="MobiDB-lite"/>
    </source>
</evidence>
<dbReference type="PROSITE" id="PS51184">
    <property type="entry name" value="JMJC"/>
    <property type="match status" value="1"/>
</dbReference>
<feature type="domain" description="JmjC" evidence="3">
    <location>
        <begin position="480"/>
        <end position="636"/>
    </location>
</feature>
<proteinExistence type="predicted"/>
<feature type="compositionally biased region" description="Acidic residues" evidence="1">
    <location>
        <begin position="625"/>
        <end position="644"/>
    </location>
</feature>
<dbReference type="EMBL" id="CAUYUJ010022570">
    <property type="protein sequence ID" value="CAK0911412.1"/>
    <property type="molecule type" value="Genomic_DNA"/>
</dbReference>
<name>A0ABN9YF02_9DINO</name>
<evidence type="ECO:0000259" key="3">
    <source>
        <dbReference type="PROSITE" id="PS51184"/>
    </source>
</evidence>
<organism evidence="4 5">
    <name type="scientific">Prorocentrum cordatum</name>
    <dbReference type="NCBI Taxonomy" id="2364126"/>
    <lineage>
        <taxon>Eukaryota</taxon>
        <taxon>Sar</taxon>
        <taxon>Alveolata</taxon>
        <taxon>Dinophyceae</taxon>
        <taxon>Prorocentrales</taxon>
        <taxon>Prorocentraceae</taxon>
        <taxon>Prorocentrum</taxon>
    </lineage>
</organism>
<protein>
    <recommendedName>
        <fullName evidence="3">JmjC domain-containing protein</fullName>
    </recommendedName>
</protein>
<gene>
    <name evidence="4" type="ORF">PCOR1329_LOCUS85286</name>
</gene>
<evidence type="ECO:0000256" key="2">
    <source>
        <dbReference type="SAM" id="SignalP"/>
    </source>
</evidence>